<evidence type="ECO:0000259" key="1">
    <source>
        <dbReference type="Pfam" id="PF00196"/>
    </source>
</evidence>
<proteinExistence type="predicted"/>
<evidence type="ECO:0000313" key="2">
    <source>
        <dbReference type="EMBL" id="MFD1933324.1"/>
    </source>
</evidence>
<dbReference type="SUPFAM" id="SSF46894">
    <property type="entry name" value="C-terminal effector domain of the bipartite response regulators"/>
    <property type="match status" value="1"/>
</dbReference>
<feature type="domain" description="HTH luxR-type" evidence="1">
    <location>
        <begin position="13"/>
        <end position="53"/>
    </location>
</feature>
<dbReference type="InterPro" id="IPR016032">
    <property type="entry name" value="Sig_transdc_resp-reg_C-effctor"/>
</dbReference>
<evidence type="ECO:0000313" key="3">
    <source>
        <dbReference type="Proteomes" id="UP001597368"/>
    </source>
</evidence>
<dbReference type="EMBL" id="JBHUFV010000028">
    <property type="protein sequence ID" value="MFD1933324.1"/>
    <property type="molecule type" value="Genomic_DNA"/>
</dbReference>
<dbReference type="InterPro" id="IPR000792">
    <property type="entry name" value="Tscrpt_reg_LuxR_C"/>
</dbReference>
<dbReference type="Proteomes" id="UP001597368">
    <property type="component" value="Unassembled WGS sequence"/>
</dbReference>
<dbReference type="RefSeq" id="WP_379573369.1">
    <property type="nucleotide sequence ID" value="NZ_JBHUFV010000028.1"/>
</dbReference>
<dbReference type="Pfam" id="PF00196">
    <property type="entry name" value="GerE"/>
    <property type="match status" value="1"/>
</dbReference>
<accession>A0ABW4SVW7</accession>
<gene>
    <name evidence="2" type="ORF">ACFSKW_17790</name>
</gene>
<sequence>MSRDDVMAAYLSEREVLAPMSQGRSDRATARALSITDVTVTKRMANTFSKLGLSLDESDHRRVPAVVACLRDRHR</sequence>
<dbReference type="Gene3D" id="1.10.10.10">
    <property type="entry name" value="Winged helix-like DNA-binding domain superfamily/Winged helix DNA-binding domain"/>
    <property type="match status" value="1"/>
</dbReference>
<comment type="caution">
    <text evidence="2">The sequence shown here is derived from an EMBL/GenBank/DDBJ whole genome shotgun (WGS) entry which is preliminary data.</text>
</comment>
<organism evidence="2 3">
    <name type="scientific">Nonomuraea mangrovi</name>
    <dbReference type="NCBI Taxonomy" id="2316207"/>
    <lineage>
        <taxon>Bacteria</taxon>
        <taxon>Bacillati</taxon>
        <taxon>Actinomycetota</taxon>
        <taxon>Actinomycetes</taxon>
        <taxon>Streptosporangiales</taxon>
        <taxon>Streptosporangiaceae</taxon>
        <taxon>Nonomuraea</taxon>
    </lineage>
</organism>
<keyword evidence="3" id="KW-1185">Reference proteome</keyword>
<dbReference type="InterPro" id="IPR036388">
    <property type="entry name" value="WH-like_DNA-bd_sf"/>
</dbReference>
<reference evidence="3" key="1">
    <citation type="journal article" date="2019" name="Int. J. Syst. Evol. Microbiol.">
        <title>The Global Catalogue of Microorganisms (GCM) 10K type strain sequencing project: providing services to taxonomists for standard genome sequencing and annotation.</title>
        <authorList>
            <consortium name="The Broad Institute Genomics Platform"/>
            <consortium name="The Broad Institute Genome Sequencing Center for Infectious Disease"/>
            <person name="Wu L."/>
            <person name="Ma J."/>
        </authorList>
    </citation>
    <scope>NUCLEOTIDE SEQUENCE [LARGE SCALE GENOMIC DNA]</scope>
    <source>
        <strain evidence="3">ICMP 6774ER</strain>
    </source>
</reference>
<name>A0ABW4SVW7_9ACTN</name>
<protein>
    <submittedName>
        <fullName evidence="2">LuxR C-terminal-related transcriptional regulator</fullName>
    </submittedName>
</protein>